<dbReference type="OrthoDB" id="21502at2759"/>
<organism evidence="2 3">
    <name type="scientific">Diaporthe helianthi</name>
    <dbReference type="NCBI Taxonomy" id="158607"/>
    <lineage>
        <taxon>Eukaryota</taxon>
        <taxon>Fungi</taxon>
        <taxon>Dikarya</taxon>
        <taxon>Ascomycota</taxon>
        <taxon>Pezizomycotina</taxon>
        <taxon>Sordariomycetes</taxon>
        <taxon>Sordariomycetidae</taxon>
        <taxon>Diaporthales</taxon>
        <taxon>Diaporthaceae</taxon>
        <taxon>Diaporthe</taxon>
    </lineage>
</organism>
<evidence type="ECO:0000256" key="1">
    <source>
        <dbReference type="SAM" id="SignalP"/>
    </source>
</evidence>
<dbReference type="Proteomes" id="UP000094444">
    <property type="component" value="Unassembled WGS sequence"/>
</dbReference>
<name>A0A2P5HR03_DIAHE</name>
<gene>
    <name evidence="2" type="ORF">DHEL01_v208932</name>
</gene>
<dbReference type="AlphaFoldDB" id="A0A2P5HR03"/>
<reference evidence="2" key="1">
    <citation type="submission" date="2017-09" db="EMBL/GenBank/DDBJ databases">
        <title>Polyketide synthases of a Diaporthe helianthi virulent isolate.</title>
        <authorList>
            <person name="Baroncelli R."/>
        </authorList>
    </citation>
    <scope>NUCLEOTIDE SEQUENCE [LARGE SCALE GENOMIC DNA]</scope>
    <source>
        <strain evidence="2">7/96</strain>
    </source>
</reference>
<proteinExistence type="predicted"/>
<evidence type="ECO:0000313" key="3">
    <source>
        <dbReference type="Proteomes" id="UP000094444"/>
    </source>
</evidence>
<dbReference type="EMBL" id="MAVT02000950">
    <property type="protein sequence ID" value="POS72679.1"/>
    <property type="molecule type" value="Genomic_DNA"/>
</dbReference>
<dbReference type="InParanoid" id="A0A2P5HR03"/>
<sequence>MATIPFFFSLVLFFWHFYAYKLQNITGNETAGDAGKGTHETARGADNKAGVEEEDEVIPVHFIDQAAIVRTSIINYTFRYNEVLDPAKLHRGLAHLVEMPGWNKLGGRLRAVVSDSATR</sequence>
<accession>A0A2P5HR03</accession>
<feature type="chain" id="PRO_5015182648" evidence="1">
    <location>
        <begin position="20"/>
        <end position="119"/>
    </location>
</feature>
<feature type="signal peptide" evidence="1">
    <location>
        <begin position="1"/>
        <end position="19"/>
    </location>
</feature>
<protein>
    <submittedName>
        <fullName evidence="2">Uncharacterized protein</fullName>
    </submittedName>
</protein>
<dbReference type="STRING" id="158607.A0A2P5HR03"/>
<evidence type="ECO:0000313" key="2">
    <source>
        <dbReference type="EMBL" id="POS72679.1"/>
    </source>
</evidence>
<keyword evidence="1" id="KW-0732">Signal</keyword>
<keyword evidence="3" id="KW-1185">Reference proteome</keyword>
<comment type="caution">
    <text evidence="2">The sequence shown here is derived from an EMBL/GenBank/DDBJ whole genome shotgun (WGS) entry which is preliminary data.</text>
</comment>